<name>A0ABQ3URU2_9CHLR</name>
<protein>
    <recommendedName>
        <fullName evidence="3">HTH tetR-type domain-containing protein</fullName>
    </recommendedName>
</protein>
<dbReference type="Pfam" id="PF00440">
    <property type="entry name" value="TetR_N"/>
    <property type="match status" value="1"/>
</dbReference>
<dbReference type="Gene3D" id="1.10.357.10">
    <property type="entry name" value="Tetracycline Repressor, domain 2"/>
    <property type="match status" value="1"/>
</dbReference>
<dbReference type="PRINTS" id="PR00455">
    <property type="entry name" value="HTHTETR"/>
</dbReference>
<sequence>MSRIDIRSIRRRQIIQAAEELAAQRGWAETTIADICKKADISVGGLTHHFKDKDEILFAVLEDVIQRLHTRFQETQSEEGTPRSLNRFFQALCQSVDADRSLYLLLLHFASSSIHRPDIGERLRDFFASLRQRDRDRCQEEVQLQGSQATADLLHCLGLGLIFGYVFLEVKTPPEQMEAEVRKVLQTYVPDHHPHAQDQS</sequence>
<evidence type="ECO:0000313" key="5">
    <source>
        <dbReference type="Proteomes" id="UP000654345"/>
    </source>
</evidence>
<reference evidence="4 5" key="1">
    <citation type="journal article" date="2021" name="Int. J. Syst. Evol. Microbiol.">
        <title>Reticulibacter mediterranei gen. nov., sp. nov., within the new family Reticulibacteraceae fam. nov., and Ktedonospora formicarum gen. nov., sp. nov., Ktedonobacter robiniae sp. nov., Dictyobacter formicarum sp. nov. and Dictyobacter arantiisoli sp. nov., belonging to the class Ktedonobacteria.</title>
        <authorList>
            <person name="Yabe S."/>
            <person name="Zheng Y."/>
            <person name="Wang C.M."/>
            <person name="Sakai Y."/>
            <person name="Abe K."/>
            <person name="Yokota A."/>
            <person name="Donadio S."/>
            <person name="Cavaletti L."/>
            <person name="Monciardini P."/>
        </authorList>
    </citation>
    <scope>NUCLEOTIDE SEQUENCE [LARGE SCALE GENOMIC DNA]</scope>
    <source>
        <strain evidence="4 5">SOSP1-30</strain>
    </source>
</reference>
<dbReference type="PANTHER" id="PTHR30055:SF226">
    <property type="entry name" value="HTH-TYPE TRANSCRIPTIONAL REGULATOR PKSA"/>
    <property type="match status" value="1"/>
</dbReference>
<feature type="DNA-binding region" description="H-T-H motif" evidence="2">
    <location>
        <begin position="31"/>
        <end position="50"/>
    </location>
</feature>
<dbReference type="InterPro" id="IPR050109">
    <property type="entry name" value="HTH-type_TetR-like_transc_reg"/>
</dbReference>
<organism evidence="4 5">
    <name type="scientific">Ktedonobacter robiniae</name>
    <dbReference type="NCBI Taxonomy" id="2778365"/>
    <lineage>
        <taxon>Bacteria</taxon>
        <taxon>Bacillati</taxon>
        <taxon>Chloroflexota</taxon>
        <taxon>Ktedonobacteria</taxon>
        <taxon>Ktedonobacterales</taxon>
        <taxon>Ktedonobacteraceae</taxon>
        <taxon>Ktedonobacter</taxon>
    </lineage>
</organism>
<dbReference type="Proteomes" id="UP000654345">
    <property type="component" value="Unassembled WGS sequence"/>
</dbReference>
<dbReference type="SUPFAM" id="SSF46689">
    <property type="entry name" value="Homeodomain-like"/>
    <property type="match status" value="1"/>
</dbReference>
<dbReference type="InterPro" id="IPR009057">
    <property type="entry name" value="Homeodomain-like_sf"/>
</dbReference>
<proteinExistence type="predicted"/>
<evidence type="ECO:0000256" key="2">
    <source>
        <dbReference type="PROSITE-ProRule" id="PRU00335"/>
    </source>
</evidence>
<feature type="domain" description="HTH tetR-type" evidence="3">
    <location>
        <begin position="8"/>
        <end position="68"/>
    </location>
</feature>
<accession>A0ABQ3URU2</accession>
<dbReference type="EMBL" id="BNJG01000001">
    <property type="protein sequence ID" value="GHO55411.1"/>
    <property type="molecule type" value="Genomic_DNA"/>
</dbReference>
<evidence type="ECO:0000256" key="1">
    <source>
        <dbReference type="ARBA" id="ARBA00023125"/>
    </source>
</evidence>
<comment type="caution">
    <text evidence="4">The sequence shown here is derived from an EMBL/GenBank/DDBJ whole genome shotgun (WGS) entry which is preliminary data.</text>
</comment>
<dbReference type="PROSITE" id="PS50977">
    <property type="entry name" value="HTH_TETR_2"/>
    <property type="match status" value="1"/>
</dbReference>
<evidence type="ECO:0000259" key="3">
    <source>
        <dbReference type="PROSITE" id="PS50977"/>
    </source>
</evidence>
<dbReference type="PANTHER" id="PTHR30055">
    <property type="entry name" value="HTH-TYPE TRANSCRIPTIONAL REGULATOR RUTR"/>
    <property type="match status" value="1"/>
</dbReference>
<dbReference type="SUPFAM" id="SSF48498">
    <property type="entry name" value="Tetracyclin repressor-like, C-terminal domain"/>
    <property type="match status" value="1"/>
</dbReference>
<keyword evidence="1 2" id="KW-0238">DNA-binding</keyword>
<gene>
    <name evidence="4" type="ORF">KSB_38860</name>
</gene>
<dbReference type="InterPro" id="IPR036271">
    <property type="entry name" value="Tet_transcr_reg_TetR-rel_C_sf"/>
</dbReference>
<evidence type="ECO:0000313" key="4">
    <source>
        <dbReference type="EMBL" id="GHO55411.1"/>
    </source>
</evidence>
<dbReference type="InterPro" id="IPR001647">
    <property type="entry name" value="HTH_TetR"/>
</dbReference>
<dbReference type="RefSeq" id="WP_201372001.1">
    <property type="nucleotide sequence ID" value="NZ_BNJG01000001.1"/>
</dbReference>
<keyword evidence="5" id="KW-1185">Reference proteome</keyword>